<evidence type="ECO:0000256" key="1">
    <source>
        <dbReference type="ARBA" id="ARBA00022553"/>
    </source>
</evidence>
<evidence type="ECO:0000256" key="2">
    <source>
        <dbReference type="ARBA" id="ARBA00023125"/>
    </source>
</evidence>
<accession>A0ABU9NLN9</accession>
<organism evidence="6 7">
    <name type="scientific">Flavobacterium polysaccharolyticum</name>
    <dbReference type="NCBI Taxonomy" id="3133148"/>
    <lineage>
        <taxon>Bacteria</taxon>
        <taxon>Pseudomonadati</taxon>
        <taxon>Bacteroidota</taxon>
        <taxon>Flavobacteriia</taxon>
        <taxon>Flavobacteriales</taxon>
        <taxon>Flavobacteriaceae</taxon>
        <taxon>Flavobacterium</taxon>
    </lineage>
</organism>
<dbReference type="InterPro" id="IPR058245">
    <property type="entry name" value="NreC/VraR/RcsB-like_REC"/>
</dbReference>
<dbReference type="SMART" id="SM00421">
    <property type="entry name" value="HTH_LUXR"/>
    <property type="match status" value="1"/>
</dbReference>
<gene>
    <name evidence="6" type="ORF">WFZ86_06800</name>
</gene>
<dbReference type="CDD" id="cd17535">
    <property type="entry name" value="REC_NarL-like"/>
    <property type="match status" value="1"/>
</dbReference>
<evidence type="ECO:0000313" key="7">
    <source>
        <dbReference type="Proteomes" id="UP001468798"/>
    </source>
</evidence>
<dbReference type="PROSITE" id="PS50043">
    <property type="entry name" value="HTH_LUXR_2"/>
    <property type="match status" value="1"/>
</dbReference>
<evidence type="ECO:0000313" key="6">
    <source>
        <dbReference type="EMBL" id="MEM0576200.1"/>
    </source>
</evidence>
<dbReference type="PANTHER" id="PTHR43214:SF43">
    <property type="entry name" value="TWO-COMPONENT RESPONSE REGULATOR"/>
    <property type="match status" value="1"/>
</dbReference>
<dbReference type="Gene3D" id="3.40.50.2300">
    <property type="match status" value="1"/>
</dbReference>
<feature type="domain" description="HTH luxR-type" evidence="4">
    <location>
        <begin position="142"/>
        <end position="207"/>
    </location>
</feature>
<reference evidence="6 7" key="1">
    <citation type="submission" date="2024-03" db="EMBL/GenBank/DDBJ databases">
        <title>Two novel species of the genus Flavobacterium exhibiting potentially degradation of complex polysaccharides.</title>
        <authorList>
            <person name="Lian X."/>
        </authorList>
    </citation>
    <scope>NUCLEOTIDE SEQUENCE [LARGE SCALE GENOMIC DNA]</scope>
    <source>
        <strain evidence="6 7">N6</strain>
    </source>
</reference>
<dbReference type="SUPFAM" id="SSF46894">
    <property type="entry name" value="C-terminal effector domain of the bipartite response regulators"/>
    <property type="match status" value="1"/>
</dbReference>
<evidence type="ECO:0000259" key="5">
    <source>
        <dbReference type="PROSITE" id="PS50110"/>
    </source>
</evidence>
<dbReference type="InterPro" id="IPR016032">
    <property type="entry name" value="Sig_transdc_resp-reg_C-effctor"/>
</dbReference>
<comment type="caution">
    <text evidence="6">The sequence shown here is derived from an EMBL/GenBank/DDBJ whole genome shotgun (WGS) entry which is preliminary data.</text>
</comment>
<dbReference type="RefSeq" id="WP_342691240.1">
    <property type="nucleotide sequence ID" value="NZ_JBCGDP010000005.1"/>
</dbReference>
<dbReference type="SUPFAM" id="SSF52172">
    <property type="entry name" value="CheY-like"/>
    <property type="match status" value="1"/>
</dbReference>
<feature type="domain" description="Response regulatory" evidence="5">
    <location>
        <begin position="3"/>
        <end position="118"/>
    </location>
</feature>
<dbReference type="Proteomes" id="UP001468798">
    <property type="component" value="Unassembled WGS sequence"/>
</dbReference>
<dbReference type="InterPro" id="IPR001789">
    <property type="entry name" value="Sig_transdc_resp-reg_receiver"/>
</dbReference>
<dbReference type="InterPro" id="IPR000792">
    <property type="entry name" value="Tscrpt_reg_LuxR_C"/>
</dbReference>
<dbReference type="SMART" id="SM00448">
    <property type="entry name" value="REC"/>
    <property type="match status" value="1"/>
</dbReference>
<keyword evidence="2" id="KW-0238">DNA-binding</keyword>
<dbReference type="InterPro" id="IPR011006">
    <property type="entry name" value="CheY-like_superfamily"/>
</dbReference>
<dbReference type="Pfam" id="PF00072">
    <property type="entry name" value="Response_reg"/>
    <property type="match status" value="1"/>
</dbReference>
<dbReference type="PROSITE" id="PS50110">
    <property type="entry name" value="RESPONSE_REGULATORY"/>
    <property type="match status" value="1"/>
</dbReference>
<keyword evidence="7" id="KW-1185">Reference proteome</keyword>
<dbReference type="Pfam" id="PF00196">
    <property type="entry name" value="GerE"/>
    <property type="match status" value="1"/>
</dbReference>
<dbReference type="PANTHER" id="PTHR43214">
    <property type="entry name" value="TWO-COMPONENT RESPONSE REGULATOR"/>
    <property type="match status" value="1"/>
</dbReference>
<feature type="modified residue" description="4-aspartylphosphate" evidence="3">
    <location>
        <position position="53"/>
    </location>
</feature>
<evidence type="ECO:0000259" key="4">
    <source>
        <dbReference type="PROSITE" id="PS50043"/>
    </source>
</evidence>
<evidence type="ECO:0000256" key="3">
    <source>
        <dbReference type="PROSITE-ProRule" id="PRU00169"/>
    </source>
</evidence>
<sequence>MIPVAITDDHTIVIEGIKTMLKSNKEVEIVQSFENLKDTFEQLDDSIAVLLLDINLPDGNGINACKELLTKHPNLKIIALTNFEDSLLIKQILKNGASGYLLKNTSKTEVIEAIKEAMDGKRYLPKRISEILLNDSIGLETSSYFIPKLTAREKEILNLIIQEFTTEEMATKLFVSAKTVESHRSNLIQKLGVKNTAGLVRVAFEKGLNR</sequence>
<dbReference type="EMBL" id="JBCGDP010000005">
    <property type="protein sequence ID" value="MEM0576200.1"/>
    <property type="molecule type" value="Genomic_DNA"/>
</dbReference>
<name>A0ABU9NLN9_9FLAO</name>
<dbReference type="CDD" id="cd06170">
    <property type="entry name" value="LuxR_C_like"/>
    <property type="match status" value="1"/>
</dbReference>
<dbReference type="PRINTS" id="PR00038">
    <property type="entry name" value="HTHLUXR"/>
</dbReference>
<keyword evidence="1 3" id="KW-0597">Phosphoprotein</keyword>
<dbReference type="InterPro" id="IPR039420">
    <property type="entry name" value="WalR-like"/>
</dbReference>
<proteinExistence type="predicted"/>
<protein>
    <submittedName>
        <fullName evidence="6">Response regulator transcription factor</fullName>
    </submittedName>
</protein>